<dbReference type="EMBL" id="CP050831">
    <property type="protein sequence ID" value="QIU95073.1"/>
    <property type="molecule type" value="Genomic_DNA"/>
</dbReference>
<dbReference type="InterPro" id="IPR013324">
    <property type="entry name" value="RNA_pol_sigma_r3/r4-like"/>
</dbReference>
<dbReference type="SUPFAM" id="SSF88946">
    <property type="entry name" value="Sigma2 domain of RNA polymerase sigma factors"/>
    <property type="match status" value="1"/>
</dbReference>
<keyword evidence="8" id="KW-1185">Reference proteome</keyword>
<dbReference type="InterPro" id="IPR014284">
    <property type="entry name" value="RNA_pol_sigma-70_dom"/>
</dbReference>
<reference evidence="7 8" key="1">
    <citation type="submission" date="2020-03" db="EMBL/GenBank/DDBJ databases">
        <title>Genomic analysis of Bacteroides faecium CBA7301.</title>
        <authorList>
            <person name="Kim J."/>
            <person name="Roh S.W."/>
        </authorList>
    </citation>
    <scope>NUCLEOTIDE SEQUENCE [LARGE SCALE GENOMIC DNA]</scope>
    <source>
        <strain evidence="7 8">CBA7301</strain>
    </source>
</reference>
<protein>
    <submittedName>
        <fullName evidence="7">RNA polymerase sigma-70 factor</fullName>
    </submittedName>
</protein>
<dbReference type="Pfam" id="PF04542">
    <property type="entry name" value="Sigma70_r2"/>
    <property type="match status" value="1"/>
</dbReference>
<evidence type="ECO:0000259" key="6">
    <source>
        <dbReference type="Pfam" id="PF08281"/>
    </source>
</evidence>
<dbReference type="InterPro" id="IPR036388">
    <property type="entry name" value="WH-like_DNA-bd_sf"/>
</dbReference>
<keyword evidence="2" id="KW-0805">Transcription regulation</keyword>
<dbReference type="InterPro" id="IPR007627">
    <property type="entry name" value="RNA_pol_sigma70_r2"/>
</dbReference>
<dbReference type="KEGG" id="bfc:BacF7301_13385"/>
<dbReference type="Proteomes" id="UP000501780">
    <property type="component" value="Chromosome"/>
</dbReference>
<dbReference type="NCBIfam" id="TIGR02985">
    <property type="entry name" value="Sig70_bacteroi1"/>
    <property type="match status" value="1"/>
</dbReference>
<dbReference type="GO" id="GO:0006352">
    <property type="term" value="P:DNA-templated transcription initiation"/>
    <property type="evidence" value="ECO:0007669"/>
    <property type="project" value="InterPro"/>
</dbReference>
<comment type="similarity">
    <text evidence="1">Belongs to the sigma-70 factor family. ECF subfamily.</text>
</comment>
<keyword evidence="4" id="KW-0804">Transcription</keyword>
<proteinExistence type="inferred from homology"/>
<dbReference type="InterPro" id="IPR013249">
    <property type="entry name" value="RNA_pol_sigma70_r4_t2"/>
</dbReference>
<name>A0A6H0KPG6_9BACE</name>
<evidence type="ECO:0000259" key="5">
    <source>
        <dbReference type="Pfam" id="PF04542"/>
    </source>
</evidence>
<sequence>MLNELLILKKIKEGDMKAFEDLFRCYYFPLCCYAAGITGQMEVAEEIVEELFYVLWKDREHLQIFQSVKSYLYRAIRNQSLQYCEHEEVRNRYRESVLATSASEQPTDPHQQMEYEELQKFINNTLEKLPVRRRQIFEMHRMEGRKYSEIAVRLSLSVKTVEAEMTKALRTLRKEVETYIHME</sequence>
<keyword evidence="3" id="KW-0731">Sigma factor</keyword>
<dbReference type="AlphaFoldDB" id="A0A6H0KPG6"/>
<dbReference type="InterPro" id="IPR014327">
    <property type="entry name" value="RNA_pol_sigma70_bacteroid"/>
</dbReference>
<dbReference type="GO" id="GO:0003677">
    <property type="term" value="F:DNA binding"/>
    <property type="evidence" value="ECO:0007669"/>
    <property type="project" value="InterPro"/>
</dbReference>
<evidence type="ECO:0000256" key="2">
    <source>
        <dbReference type="ARBA" id="ARBA00023015"/>
    </source>
</evidence>
<dbReference type="Gene3D" id="1.10.10.10">
    <property type="entry name" value="Winged helix-like DNA-binding domain superfamily/Winged helix DNA-binding domain"/>
    <property type="match status" value="1"/>
</dbReference>
<evidence type="ECO:0000256" key="1">
    <source>
        <dbReference type="ARBA" id="ARBA00010641"/>
    </source>
</evidence>
<accession>A0A6H0KPG6</accession>
<dbReference type="NCBIfam" id="TIGR02937">
    <property type="entry name" value="sigma70-ECF"/>
    <property type="match status" value="1"/>
</dbReference>
<dbReference type="SUPFAM" id="SSF88659">
    <property type="entry name" value="Sigma3 and sigma4 domains of RNA polymerase sigma factors"/>
    <property type="match status" value="1"/>
</dbReference>
<dbReference type="Gene3D" id="1.10.1740.10">
    <property type="match status" value="1"/>
</dbReference>
<dbReference type="InterPro" id="IPR039425">
    <property type="entry name" value="RNA_pol_sigma-70-like"/>
</dbReference>
<dbReference type="PANTHER" id="PTHR43133:SF46">
    <property type="entry name" value="RNA POLYMERASE SIGMA-70 FACTOR ECF SUBFAMILY"/>
    <property type="match status" value="1"/>
</dbReference>
<dbReference type="InterPro" id="IPR013325">
    <property type="entry name" value="RNA_pol_sigma_r2"/>
</dbReference>
<evidence type="ECO:0000313" key="7">
    <source>
        <dbReference type="EMBL" id="QIU95073.1"/>
    </source>
</evidence>
<dbReference type="Pfam" id="PF08281">
    <property type="entry name" value="Sigma70_r4_2"/>
    <property type="match status" value="1"/>
</dbReference>
<evidence type="ECO:0000256" key="4">
    <source>
        <dbReference type="ARBA" id="ARBA00023163"/>
    </source>
</evidence>
<evidence type="ECO:0000313" key="8">
    <source>
        <dbReference type="Proteomes" id="UP000501780"/>
    </source>
</evidence>
<feature type="domain" description="RNA polymerase sigma-70 region 2" evidence="5">
    <location>
        <begin position="22"/>
        <end position="84"/>
    </location>
</feature>
<feature type="domain" description="RNA polymerase sigma factor 70 region 4 type 2" evidence="6">
    <location>
        <begin position="124"/>
        <end position="172"/>
    </location>
</feature>
<dbReference type="GO" id="GO:0016987">
    <property type="term" value="F:sigma factor activity"/>
    <property type="evidence" value="ECO:0007669"/>
    <property type="project" value="UniProtKB-KW"/>
</dbReference>
<gene>
    <name evidence="7" type="ORF">BacF7301_13385</name>
</gene>
<evidence type="ECO:0000256" key="3">
    <source>
        <dbReference type="ARBA" id="ARBA00023082"/>
    </source>
</evidence>
<organism evidence="7 8">
    <name type="scientific">Bacteroides faecium</name>
    <dbReference type="NCBI Taxonomy" id="2715212"/>
    <lineage>
        <taxon>Bacteria</taxon>
        <taxon>Pseudomonadati</taxon>
        <taxon>Bacteroidota</taxon>
        <taxon>Bacteroidia</taxon>
        <taxon>Bacteroidales</taxon>
        <taxon>Bacteroidaceae</taxon>
        <taxon>Bacteroides</taxon>
    </lineage>
</organism>
<dbReference type="RefSeq" id="WP_167963528.1">
    <property type="nucleotide sequence ID" value="NZ_CP050831.1"/>
</dbReference>
<dbReference type="PANTHER" id="PTHR43133">
    <property type="entry name" value="RNA POLYMERASE ECF-TYPE SIGMA FACTO"/>
    <property type="match status" value="1"/>
</dbReference>